<keyword evidence="17" id="KW-1185">Reference proteome</keyword>
<protein>
    <submittedName>
        <fullName evidence="16">Uncharacterized protein</fullName>
    </submittedName>
</protein>
<feature type="transmembrane region" description="Helical" evidence="12">
    <location>
        <begin position="243"/>
        <end position="263"/>
    </location>
</feature>
<evidence type="ECO:0000259" key="14">
    <source>
        <dbReference type="PROSITE" id="PS50042"/>
    </source>
</evidence>
<evidence type="ECO:0000259" key="15">
    <source>
        <dbReference type="PROSITE" id="PS51846"/>
    </source>
</evidence>
<evidence type="ECO:0000256" key="6">
    <source>
        <dbReference type="ARBA" id="ARBA00023065"/>
    </source>
</evidence>
<dbReference type="InterPro" id="IPR002550">
    <property type="entry name" value="CNNM"/>
</dbReference>
<keyword evidence="13" id="KW-0732">Signal</keyword>
<feature type="transmembrane region" description="Helical" evidence="12">
    <location>
        <begin position="269"/>
        <end position="287"/>
    </location>
</feature>
<evidence type="ECO:0000256" key="4">
    <source>
        <dbReference type="ARBA" id="ARBA00022737"/>
    </source>
</evidence>
<feature type="domain" description="Cyclic nucleotide-binding" evidence="14">
    <location>
        <begin position="583"/>
        <end position="679"/>
    </location>
</feature>
<evidence type="ECO:0000256" key="8">
    <source>
        <dbReference type="ARBA" id="ARBA00023136"/>
    </source>
</evidence>
<reference evidence="16" key="1">
    <citation type="submission" date="2023-06" db="EMBL/GenBank/DDBJ databases">
        <authorList>
            <person name="Delattre M."/>
        </authorList>
    </citation>
    <scope>NUCLEOTIDE SEQUENCE</scope>
    <source>
        <strain evidence="16">AF72</strain>
    </source>
</reference>
<comment type="subcellular location">
    <subcellularLocation>
        <location evidence="1">Basolateral cell membrane</location>
        <topology evidence="1">Multi-pass membrane protein</topology>
    </subcellularLocation>
</comment>
<dbReference type="FunFam" id="3.10.580.10:FF:000006">
    <property type="entry name" value="DUF21 and CBS domain protein"/>
    <property type="match status" value="1"/>
</dbReference>
<dbReference type="AlphaFoldDB" id="A0AA36D322"/>
<name>A0AA36D322_9BILA</name>
<evidence type="ECO:0000256" key="5">
    <source>
        <dbReference type="ARBA" id="ARBA00022989"/>
    </source>
</evidence>
<accession>A0AA36D322</accession>
<dbReference type="GO" id="GO:0040018">
    <property type="term" value="P:positive regulation of multicellular organism growth"/>
    <property type="evidence" value="ECO:0007669"/>
    <property type="project" value="UniProtKB-ARBA"/>
</dbReference>
<comment type="caution">
    <text evidence="16">The sequence shown here is derived from an EMBL/GenBank/DDBJ whole genome shotgun (WGS) entry which is preliminary data.</text>
</comment>
<keyword evidence="6" id="KW-0406">Ion transport</keyword>
<dbReference type="GO" id="GO:0008340">
    <property type="term" value="P:determination of adult lifespan"/>
    <property type="evidence" value="ECO:0007669"/>
    <property type="project" value="UniProtKB-ARBA"/>
</dbReference>
<evidence type="ECO:0000256" key="3">
    <source>
        <dbReference type="ARBA" id="ARBA00022692"/>
    </source>
</evidence>
<dbReference type="SUPFAM" id="SSF54631">
    <property type="entry name" value="CBS-domain pair"/>
    <property type="match status" value="1"/>
</dbReference>
<feature type="chain" id="PRO_5041224989" evidence="13">
    <location>
        <begin position="29"/>
        <end position="816"/>
    </location>
</feature>
<organism evidence="16 17">
    <name type="scientific">Mesorhabditis spiculigera</name>
    <dbReference type="NCBI Taxonomy" id="96644"/>
    <lineage>
        <taxon>Eukaryota</taxon>
        <taxon>Metazoa</taxon>
        <taxon>Ecdysozoa</taxon>
        <taxon>Nematoda</taxon>
        <taxon>Chromadorea</taxon>
        <taxon>Rhabditida</taxon>
        <taxon>Rhabditina</taxon>
        <taxon>Rhabditomorpha</taxon>
        <taxon>Rhabditoidea</taxon>
        <taxon>Rhabditidae</taxon>
        <taxon>Mesorhabditinae</taxon>
        <taxon>Mesorhabditis</taxon>
    </lineage>
</organism>
<keyword evidence="8 10" id="KW-0472">Membrane</keyword>
<dbReference type="GO" id="GO:1905941">
    <property type="term" value="P:positive regulation of gonad development"/>
    <property type="evidence" value="ECO:0007669"/>
    <property type="project" value="UniProtKB-ARBA"/>
</dbReference>
<dbReference type="GO" id="GO:0015693">
    <property type="term" value="P:magnesium ion transport"/>
    <property type="evidence" value="ECO:0007669"/>
    <property type="project" value="UniProtKB-ARBA"/>
</dbReference>
<dbReference type="EMBL" id="CATQJA010002657">
    <property type="protein sequence ID" value="CAJ0579776.1"/>
    <property type="molecule type" value="Genomic_DNA"/>
</dbReference>
<feature type="transmembrane region" description="Helical" evidence="12">
    <location>
        <begin position="184"/>
        <end position="208"/>
    </location>
</feature>
<dbReference type="PROSITE" id="PS51846">
    <property type="entry name" value="CNNM"/>
    <property type="match status" value="1"/>
</dbReference>
<evidence type="ECO:0000256" key="12">
    <source>
        <dbReference type="SAM" id="Phobius"/>
    </source>
</evidence>
<dbReference type="GO" id="GO:0010960">
    <property type="term" value="P:magnesium ion homeostasis"/>
    <property type="evidence" value="ECO:0007669"/>
    <property type="project" value="InterPro"/>
</dbReference>
<evidence type="ECO:0000256" key="11">
    <source>
        <dbReference type="SAM" id="MobiDB-lite"/>
    </source>
</evidence>
<feature type="compositionally biased region" description="Basic and acidic residues" evidence="11">
    <location>
        <begin position="720"/>
        <end position="731"/>
    </location>
</feature>
<evidence type="ECO:0000256" key="1">
    <source>
        <dbReference type="ARBA" id="ARBA00004554"/>
    </source>
</evidence>
<keyword evidence="9" id="KW-0325">Glycoprotein</keyword>
<evidence type="ECO:0000256" key="7">
    <source>
        <dbReference type="ARBA" id="ARBA00023122"/>
    </source>
</evidence>
<dbReference type="GO" id="GO:0022857">
    <property type="term" value="F:transmembrane transporter activity"/>
    <property type="evidence" value="ECO:0007669"/>
    <property type="project" value="TreeGrafter"/>
</dbReference>
<comment type="similarity">
    <text evidence="2">Belongs to the ACDP family.</text>
</comment>
<evidence type="ECO:0000256" key="10">
    <source>
        <dbReference type="PROSITE-ProRule" id="PRU01193"/>
    </source>
</evidence>
<evidence type="ECO:0000313" key="16">
    <source>
        <dbReference type="EMBL" id="CAJ0579776.1"/>
    </source>
</evidence>
<evidence type="ECO:0000256" key="2">
    <source>
        <dbReference type="ARBA" id="ARBA00010484"/>
    </source>
</evidence>
<feature type="compositionally biased region" description="Polar residues" evidence="11">
    <location>
        <begin position="732"/>
        <end position="754"/>
    </location>
</feature>
<feature type="domain" description="CNNM transmembrane" evidence="15">
    <location>
        <begin position="180"/>
        <end position="358"/>
    </location>
</feature>
<dbReference type="InterPro" id="IPR000595">
    <property type="entry name" value="cNMP-bd_dom"/>
</dbReference>
<dbReference type="Pfam" id="PF01595">
    <property type="entry name" value="CNNM"/>
    <property type="match status" value="1"/>
</dbReference>
<feature type="transmembrane region" description="Helical" evidence="12">
    <location>
        <begin position="299"/>
        <end position="319"/>
    </location>
</feature>
<dbReference type="PROSITE" id="PS50042">
    <property type="entry name" value="CNMP_BINDING_3"/>
    <property type="match status" value="1"/>
</dbReference>
<dbReference type="InterPro" id="IPR046342">
    <property type="entry name" value="CBS_dom_sf"/>
</dbReference>
<dbReference type="InterPro" id="IPR044751">
    <property type="entry name" value="Ion_transp-like_CBS"/>
</dbReference>
<dbReference type="GO" id="GO:0032026">
    <property type="term" value="P:response to magnesium ion"/>
    <property type="evidence" value="ECO:0007669"/>
    <property type="project" value="UniProtKB-ARBA"/>
</dbReference>
<feature type="signal peptide" evidence="13">
    <location>
        <begin position="1"/>
        <end position="28"/>
    </location>
</feature>
<feature type="region of interest" description="Disordered" evidence="11">
    <location>
        <begin position="720"/>
        <end position="816"/>
    </location>
</feature>
<gene>
    <name evidence="16" type="ORF">MSPICULIGERA_LOCUS17981</name>
</gene>
<dbReference type="PANTHER" id="PTHR12064:SF94">
    <property type="entry name" value="UNEXTENDED PROTEIN"/>
    <property type="match status" value="1"/>
</dbReference>
<keyword evidence="7" id="KW-0129">CBS domain</keyword>
<dbReference type="CDD" id="cd04590">
    <property type="entry name" value="CBS_pair_CorC_HlyC_assoc"/>
    <property type="match status" value="1"/>
</dbReference>
<dbReference type="GO" id="GO:0040026">
    <property type="term" value="P:positive regulation of vulval development"/>
    <property type="evidence" value="ECO:0007669"/>
    <property type="project" value="UniProtKB-ARBA"/>
</dbReference>
<proteinExistence type="inferred from homology"/>
<sequence length="816" mass="90872">MGPRGWPWPLAIIYFVFCGFSLLHTAVADDPVPAILNGAPGPNGTNANTTQIRVPTVFGIRVELPPDDPFGYDKHGVCIVTPDEEFKVVVYGNQLDKLDKIVFTATNSCLEATKVLDVHNDFLQHFQHRASFRLKLPMLLESVHAYKMCVIPKNIPENFLLKPLEDFSTMITTERPPKEYFLPLPLQIGVIVFLLILSALFSGLTLGLMSMTPQELQLVQKSGSPQEQKYATKILPIRKKGNLLLCSLLLGNVVVNAAISILFGELTSGLLALVVSSLGIVIFGEIIPQSICVKKGLAVGAHTIMITQAFIALTFPLAWPISKLLDFLLGDEYTAYDRKRLMELMKMSMTGDAHASNELKIAVGAMEIADKVVRQVMTKIGDVFMLPENTVLNAKTIAEIIRMGYTRIPVHAVGDKNDITDILFVKDLALIDPDDDFTVRTVCGYHKHPVKFVLDDTPLGVLLESFKKGEGHMVIVKRCVNDGVKDPAYELVGICTLEDIVEEILQAEIIDEFDVITDNVHKTKRKMTVAPRDMTRFFDKEAPHITISMHLQLVAMQWLVANTEAFKEKYISKEVLERLVKSSARRVDISSLMAISEAGRPSEHLNIPRLARLYTKDEPSDRFVLVLEGRVEVTIGQGGMMFEAGPWHSFGNEVLDKLTQGAATLGRSASVVDSSDVAVRRPDLMFKPDYSALIKGDCTYLEITIGQFINAYKSSLMQREKARDRELHSTDHSANASPNLSANRRMSMPSTQGSIDEAPLPPHQQAIAEAKEAVETLNQVEEARKRKQRNHRSGSRQDEEEIELLNHPTREEEEEG</sequence>
<evidence type="ECO:0000256" key="13">
    <source>
        <dbReference type="SAM" id="SignalP"/>
    </source>
</evidence>
<evidence type="ECO:0000256" key="9">
    <source>
        <dbReference type="ARBA" id="ARBA00023180"/>
    </source>
</evidence>
<dbReference type="Gene3D" id="3.10.580.10">
    <property type="entry name" value="CBS-domain"/>
    <property type="match status" value="1"/>
</dbReference>
<feature type="non-terminal residue" evidence="16">
    <location>
        <position position="1"/>
    </location>
</feature>
<keyword evidence="3 10" id="KW-0812">Transmembrane</keyword>
<keyword evidence="4" id="KW-0677">Repeat</keyword>
<evidence type="ECO:0000313" key="17">
    <source>
        <dbReference type="Proteomes" id="UP001177023"/>
    </source>
</evidence>
<keyword evidence="5 10" id="KW-1133">Transmembrane helix</keyword>
<dbReference type="Proteomes" id="UP001177023">
    <property type="component" value="Unassembled WGS sequence"/>
</dbReference>
<dbReference type="GO" id="GO:0016323">
    <property type="term" value="C:basolateral plasma membrane"/>
    <property type="evidence" value="ECO:0007669"/>
    <property type="project" value="UniProtKB-SubCell"/>
</dbReference>
<feature type="compositionally biased region" description="Basic residues" evidence="11">
    <location>
        <begin position="785"/>
        <end position="794"/>
    </location>
</feature>
<keyword evidence="6" id="KW-0813">Transport</keyword>
<dbReference type="Pfam" id="PF25562">
    <property type="entry name" value="CNBH_CNNM2_C"/>
    <property type="match status" value="1"/>
</dbReference>
<dbReference type="InterPro" id="IPR045095">
    <property type="entry name" value="ACDP"/>
</dbReference>
<dbReference type="PANTHER" id="PTHR12064">
    <property type="entry name" value="METAL TRANSPORTER CNNM"/>
    <property type="match status" value="1"/>
</dbReference>